<dbReference type="InterPro" id="IPR047246">
    <property type="entry name" value="ThrRS_anticodon"/>
</dbReference>
<dbReference type="InterPro" id="IPR036621">
    <property type="entry name" value="Anticodon-bd_dom_sf"/>
</dbReference>
<dbReference type="Gene3D" id="3.40.50.800">
    <property type="entry name" value="Anticodon-binding domain"/>
    <property type="match status" value="1"/>
</dbReference>
<protein>
    <recommendedName>
        <fullName evidence="2">Anticodon-binding domain-containing protein</fullName>
    </recommendedName>
</protein>
<dbReference type="CDD" id="cd00860">
    <property type="entry name" value="ThrRS_anticodon"/>
    <property type="match status" value="1"/>
</dbReference>
<proteinExistence type="predicted"/>
<dbReference type="SUPFAM" id="SSF52954">
    <property type="entry name" value="Class II aaRS ABD-related"/>
    <property type="match status" value="1"/>
</dbReference>
<evidence type="ECO:0000256" key="1">
    <source>
        <dbReference type="ARBA" id="ARBA00022917"/>
    </source>
</evidence>
<dbReference type="FunFam" id="3.40.50.800:FF:000001">
    <property type="entry name" value="Threonine--tRNA ligase"/>
    <property type="match status" value="1"/>
</dbReference>
<evidence type="ECO:0000313" key="3">
    <source>
        <dbReference type="EMBL" id="SVC44317.1"/>
    </source>
</evidence>
<keyword evidence="1" id="KW-0648">Protein biosynthesis</keyword>
<dbReference type="PRINTS" id="PR01047">
    <property type="entry name" value="TRNASYNTHTHR"/>
</dbReference>
<feature type="non-terminal residue" evidence="3">
    <location>
        <position position="1"/>
    </location>
</feature>
<dbReference type="PANTHER" id="PTHR11451:SF44">
    <property type="entry name" value="THREONINE--TRNA LIGASE, CHLOROPLASTIC_MITOCHONDRIAL 2"/>
    <property type="match status" value="1"/>
</dbReference>
<evidence type="ECO:0000259" key="2">
    <source>
        <dbReference type="Pfam" id="PF03129"/>
    </source>
</evidence>
<organism evidence="3">
    <name type="scientific">marine metagenome</name>
    <dbReference type="NCBI Taxonomy" id="408172"/>
    <lineage>
        <taxon>unclassified sequences</taxon>
        <taxon>metagenomes</taxon>
        <taxon>ecological metagenomes</taxon>
    </lineage>
</organism>
<dbReference type="GO" id="GO:0006435">
    <property type="term" value="P:threonyl-tRNA aminoacylation"/>
    <property type="evidence" value="ECO:0007669"/>
    <property type="project" value="InterPro"/>
</dbReference>
<feature type="domain" description="Anticodon-binding" evidence="2">
    <location>
        <begin position="58"/>
        <end position="147"/>
    </location>
</feature>
<gene>
    <name evidence="3" type="ORF">METZ01_LOCUS297171</name>
</gene>
<dbReference type="SUPFAM" id="SSF55681">
    <property type="entry name" value="Class II aaRS and biotin synthetases"/>
    <property type="match status" value="1"/>
</dbReference>
<dbReference type="InterPro" id="IPR004154">
    <property type="entry name" value="Anticodon-bd"/>
</dbReference>
<dbReference type="GO" id="GO:0005737">
    <property type="term" value="C:cytoplasm"/>
    <property type="evidence" value="ECO:0007669"/>
    <property type="project" value="InterPro"/>
</dbReference>
<dbReference type="PANTHER" id="PTHR11451">
    <property type="entry name" value="THREONINE-TRNA LIGASE"/>
    <property type="match status" value="1"/>
</dbReference>
<sequence length="155" mass="17916">QVDFAIPKRFDLVYVNENNEEQTPLCIHRAPLGTHERFIGFLIEHFGGDFPLWLAPKQVVILPISDKYLDYTKTIKKQLLENNIRVYVDSRSEKIGAKIRDAELKKIPVMLIAGEKEESDCTASVRRRHKGDLGAKSIKKLIPELAKEINKRRRH</sequence>
<dbReference type="AlphaFoldDB" id="A0A382M9G6"/>
<dbReference type="Pfam" id="PF03129">
    <property type="entry name" value="HGTP_anticodon"/>
    <property type="match status" value="1"/>
</dbReference>
<dbReference type="GO" id="GO:0005524">
    <property type="term" value="F:ATP binding"/>
    <property type="evidence" value="ECO:0007669"/>
    <property type="project" value="InterPro"/>
</dbReference>
<accession>A0A382M9G6</accession>
<name>A0A382M9G6_9ZZZZ</name>
<dbReference type="GO" id="GO:0004829">
    <property type="term" value="F:threonine-tRNA ligase activity"/>
    <property type="evidence" value="ECO:0007669"/>
    <property type="project" value="InterPro"/>
</dbReference>
<dbReference type="EMBL" id="UINC01091500">
    <property type="protein sequence ID" value="SVC44317.1"/>
    <property type="molecule type" value="Genomic_DNA"/>
</dbReference>
<dbReference type="InterPro" id="IPR045864">
    <property type="entry name" value="aa-tRNA-synth_II/BPL/LPL"/>
</dbReference>
<dbReference type="InterPro" id="IPR002320">
    <property type="entry name" value="Thr-tRNA-ligase_IIa"/>
</dbReference>
<dbReference type="Gene3D" id="3.30.930.10">
    <property type="entry name" value="Bira Bifunctional Protein, Domain 2"/>
    <property type="match status" value="1"/>
</dbReference>
<reference evidence="3" key="1">
    <citation type="submission" date="2018-05" db="EMBL/GenBank/DDBJ databases">
        <authorList>
            <person name="Lanie J.A."/>
            <person name="Ng W.-L."/>
            <person name="Kazmierczak K.M."/>
            <person name="Andrzejewski T.M."/>
            <person name="Davidsen T.M."/>
            <person name="Wayne K.J."/>
            <person name="Tettelin H."/>
            <person name="Glass J.I."/>
            <person name="Rusch D."/>
            <person name="Podicherti R."/>
            <person name="Tsui H.-C.T."/>
            <person name="Winkler M.E."/>
        </authorList>
    </citation>
    <scope>NUCLEOTIDE SEQUENCE</scope>
</reference>